<comment type="caution">
    <text evidence="7">The sequence shown here is derived from an EMBL/GenBank/DDBJ whole genome shotgun (WGS) entry which is preliminary data.</text>
</comment>
<gene>
    <name evidence="7" type="ORF">H0I39_15515</name>
</gene>
<dbReference type="RefSeq" id="WP_180551089.1">
    <property type="nucleotide sequence ID" value="NZ_JACCKX010000001.1"/>
</dbReference>
<protein>
    <submittedName>
        <fullName evidence="7">YitT family protein</fullName>
    </submittedName>
</protein>
<keyword evidence="3 6" id="KW-0812">Transmembrane</keyword>
<dbReference type="PANTHER" id="PTHR33545">
    <property type="entry name" value="UPF0750 MEMBRANE PROTEIN YITT-RELATED"/>
    <property type="match status" value="1"/>
</dbReference>
<evidence type="ECO:0000313" key="7">
    <source>
        <dbReference type="EMBL" id="NZA02797.1"/>
    </source>
</evidence>
<keyword evidence="4 6" id="KW-1133">Transmembrane helix</keyword>
<dbReference type="Pfam" id="PF02588">
    <property type="entry name" value="YitT_membrane"/>
    <property type="match status" value="1"/>
</dbReference>
<reference evidence="7 8" key="1">
    <citation type="submission" date="2020-07" db="EMBL/GenBank/DDBJ databases">
        <authorList>
            <person name="Maaloum M."/>
        </authorList>
    </citation>
    <scope>NUCLEOTIDE SEQUENCE [LARGE SCALE GENOMIC DNA]</scope>
    <source>
        <strain evidence="7 8">GCS-AN-3</strain>
    </source>
</reference>
<feature type="transmembrane region" description="Helical" evidence="6">
    <location>
        <begin position="45"/>
        <end position="68"/>
    </location>
</feature>
<comment type="subcellular location">
    <subcellularLocation>
        <location evidence="1">Cell membrane</location>
        <topology evidence="1">Multi-pass membrane protein</topology>
    </subcellularLocation>
</comment>
<evidence type="ECO:0000256" key="1">
    <source>
        <dbReference type="ARBA" id="ARBA00004651"/>
    </source>
</evidence>
<dbReference type="InterPro" id="IPR003740">
    <property type="entry name" value="YitT"/>
</dbReference>
<keyword evidence="8" id="KW-1185">Reference proteome</keyword>
<name>A0A853IXK4_9BURK</name>
<dbReference type="GO" id="GO:0005886">
    <property type="term" value="C:plasma membrane"/>
    <property type="evidence" value="ECO:0007669"/>
    <property type="project" value="UniProtKB-SubCell"/>
</dbReference>
<proteinExistence type="predicted"/>
<evidence type="ECO:0000256" key="3">
    <source>
        <dbReference type="ARBA" id="ARBA00022692"/>
    </source>
</evidence>
<dbReference type="InterPro" id="IPR051461">
    <property type="entry name" value="UPF0750_membrane"/>
</dbReference>
<keyword evidence="5 6" id="KW-0472">Membrane</keyword>
<evidence type="ECO:0000313" key="8">
    <source>
        <dbReference type="Proteomes" id="UP000589716"/>
    </source>
</evidence>
<sequence>MPAPESLAHRPYEDVQGLLTGTLFIALGTLMFSQAKLLTGGTAGIALLISYLTGWPFGPVFFAVNLPFYLFAWKQMGKGFTLRTAAAVSLMSLFAWALPWGLAFERLSPALAAVLGGLLVGAGLLMLFRHRASLGGINVVALFLQERLGWRAGQVQMVLDVLILLAAFGVTDAWRVALSVLGAVVLNLALAINHRPGRYMAV</sequence>
<dbReference type="AlphaFoldDB" id="A0A853IXK4"/>
<evidence type="ECO:0000256" key="5">
    <source>
        <dbReference type="ARBA" id="ARBA00023136"/>
    </source>
</evidence>
<feature type="transmembrane region" description="Helical" evidence="6">
    <location>
        <begin position="15"/>
        <end position="33"/>
    </location>
</feature>
<dbReference type="Proteomes" id="UP000589716">
    <property type="component" value="Unassembled WGS sequence"/>
</dbReference>
<keyword evidence="2" id="KW-1003">Cell membrane</keyword>
<feature type="transmembrane region" description="Helical" evidence="6">
    <location>
        <begin position="174"/>
        <end position="192"/>
    </location>
</feature>
<feature type="transmembrane region" description="Helical" evidence="6">
    <location>
        <begin position="80"/>
        <end position="98"/>
    </location>
</feature>
<evidence type="ECO:0000256" key="4">
    <source>
        <dbReference type="ARBA" id="ARBA00022989"/>
    </source>
</evidence>
<evidence type="ECO:0000256" key="6">
    <source>
        <dbReference type="SAM" id="Phobius"/>
    </source>
</evidence>
<dbReference type="EMBL" id="JACCKX010000001">
    <property type="protein sequence ID" value="NZA02797.1"/>
    <property type="molecule type" value="Genomic_DNA"/>
</dbReference>
<organism evidence="7 8">
    <name type="scientific">Ottowia beijingensis</name>
    <dbReference type="NCBI Taxonomy" id="1207057"/>
    <lineage>
        <taxon>Bacteria</taxon>
        <taxon>Pseudomonadati</taxon>
        <taxon>Pseudomonadota</taxon>
        <taxon>Betaproteobacteria</taxon>
        <taxon>Burkholderiales</taxon>
        <taxon>Comamonadaceae</taxon>
        <taxon>Ottowia</taxon>
    </lineage>
</organism>
<evidence type="ECO:0000256" key="2">
    <source>
        <dbReference type="ARBA" id="ARBA00022475"/>
    </source>
</evidence>
<feature type="transmembrane region" description="Helical" evidence="6">
    <location>
        <begin position="110"/>
        <end position="128"/>
    </location>
</feature>
<dbReference type="PANTHER" id="PTHR33545:SF5">
    <property type="entry name" value="UPF0750 MEMBRANE PROTEIN YITT"/>
    <property type="match status" value="1"/>
</dbReference>
<accession>A0A853IXK4</accession>